<dbReference type="InterPro" id="IPR004538">
    <property type="entry name" value="Hemolysin_A/TlyA"/>
</dbReference>
<dbReference type="Gene3D" id="3.10.290.10">
    <property type="entry name" value="RNA-binding S4 domain"/>
    <property type="match status" value="1"/>
</dbReference>
<dbReference type="InterPro" id="IPR002877">
    <property type="entry name" value="RNA_MeTrfase_FtsJ_dom"/>
</dbReference>
<dbReference type="InterPro" id="IPR036986">
    <property type="entry name" value="S4_RNA-bd_sf"/>
</dbReference>
<reference evidence="5 6" key="2">
    <citation type="submission" date="2015-01" db="EMBL/GenBank/DDBJ databases">
        <title>Complete genome sequence of Pyrinomonas methylaliphatogenes type strain K22T.</title>
        <authorList>
            <person name="Lee K.C.Y."/>
            <person name="Power J.F."/>
            <person name="Dunfield P.F."/>
            <person name="Morgan X.C."/>
            <person name="Huttenhower C."/>
            <person name="Stott M.B."/>
        </authorList>
    </citation>
    <scope>NUCLEOTIDE SEQUENCE [LARGE SCALE GENOMIC DNA]</scope>
    <source>
        <strain evidence="5 6">K22</strain>
    </source>
</reference>
<dbReference type="SMART" id="SM00363">
    <property type="entry name" value="S4"/>
    <property type="match status" value="1"/>
</dbReference>
<evidence type="ECO:0000256" key="3">
    <source>
        <dbReference type="PROSITE-ProRule" id="PRU00182"/>
    </source>
</evidence>
<keyword evidence="5" id="KW-0808">Transferase</keyword>
<dbReference type="SUPFAM" id="SSF53335">
    <property type="entry name" value="S-adenosyl-L-methionine-dependent methyltransferases"/>
    <property type="match status" value="1"/>
</dbReference>
<dbReference type="CDD" id="cd02440">
    <property type="entry name" value="AdoMet_MTases"/>
    <property type="match status" value="1"/>
</dbReference>
<dbReference type="InterPro" id="IPR047048">
    <property type="entry name" value="TlyA"/>
</dbReference>
<dbReference type="NCBIfam" id="TIGR00478">
    <property type="entry name" value="tly"/>
    <property type="match status" value="1"/>
</dbReference>
<dbReference type="InterPro" id="IPR002942">
    <property type="entry name" value="S4_RNA-bd"/>
</dbReference>
<dbReference type="EC" id="2.1.1.227" evidence="5"/>
<dbReference type="PANTHER" id="PTHR32319">
    <property type="entry name" value="BACTERIAL HEMOLYSIN-LIKE PROTEIN"/>
    <property type="match status" value="1"/>
</dbReference>
<dbReference type="PROSITE" id="PS50889">
    <property type="entry name" value="S4"/>
    <property type="match status" value="1"/>
</dbReference>
<dbReference type="PIRSF" id="PIRSF005578">
    <property type="entry name" value="TlyA"/>
    <property type="match status" value="1"/>
</dbReference>
<evidence type="ECO:0000313" key="5">
    <source>
        <dbReference type="EMBL" id="CDM66031.1"/>
    </source>
</evidence>
<sequence length="283" mass="31238">MKFTGDSVVDAEQSRGEVMRAGVMAKRERIDLLLVERGLVESRTRAQALIMAGRVFVNGQRVMKASESFARDARVEIKGADDPLTRYVSRGGAKLEAALDRFQLDVRDLLCLDVGASTGGFTDCLLRHGARRVVALDVGRGQLDWQLRNDPRVEVREGINARHLRPEDFPERFDLITVDVSFISVTKILPALVPLLKDDGRMVVLIKPQFEVGRGEVGRGGIVRDAAKRERAAAMVNEAAQALGLKVRDMIESPVRGAEGNVEFLALYEKEDGEVRGELDDGE</sequence>
<gene>
    <name evidence="5" type="ORF">PYK22_02040</name>
</gene>
<name>A0A0B6WY42_9BACT</name>
<dbReference type="EMBL" id="CBXV010000007">
    <property type="protein sequence ID" value="CDM66031.1"/>
    <property type="molecule type" value="Genomic_DNA"/>
</dbReference>
<comment type="similarity">
    <text evidence="2">Belongs to the TlyA family.</text>
</comment>
<dbReference type="GO" id="GO:0008168">
    <property type="term" value="F:methyltransferase activity"/>
    <property type="evidence" value="ECO:0007669"/>
    <property type="project" value="UniProtKB-KW"/>
</dbReference>
<dbReference type="SUPFAM" id="SSF55174">
    <property type="entry name" value="Alpha-L RNA-binding motif"/>
    <property type="match status" value="1"/>
</dbReference>
<evidence type="ECO:0000313" key="6">
    <source>
        <dbReference type="Proteomes" id="UP000031518"/>
    </source>
</evidence>
<feature type="domain" description="RNA-binding S4" evidence="4">
    <location>
        <begin position="28"/>
        <end position="96"/>
    </location>
</feature>
<dbReference type="GO" id="GO:0032259">
    <property type="term" value="P:methylation"/>
    <property type="evidence" value="ECO:0007669"/>
    <property type="project" value="UniProtKB-KW"/>
</dbReference>
<protein>
    <submittedName>
        <fullName evidence="5">Hemolysin A</fullName>
        <ecNumber evidence="5">2.1.1.226</ecNumber>
        <ecNumber evidence="5">2.1.1.227</ecNumber>
    </submittedName>
</protein>
<dbReference type="AlphaFoldDB" id="A0A0B6WY42"/>
<evidence type="ECO:0000259" key="4">
    <source>
        <dbReference type="SMART" id="SM00363"/>
    </source>
</evidence>
<dbReference type="Gene3D" id="3.40.50.150">
    <property type="entry name" value="Vaccinia Virus protein VP39"/>
    <property type="match status" value="1"/>
</dbReference>
<organism evidence="5 6">
    <name type="scientific">Pyrinomonas methylaliphatogenes</name>
    <dbReference type="NCBI Taxonomy" id="454194"/>
    <lineage>
        <taxon>Bacteria</taxon>
        <taxon>Pseudomonadati</taxon>
        <taxon>Acidobacteriota</taxon>
        <taxon>Blastocatellia</taxon>
        <taxon>Blastocatellales</taxon>
        <taxon>Pyrinomonadaceae</taxon>
        <taxon>Pyrinomonas</taxon>
    </lineage>
</organism>
<keyword evidence="1 3" id="KW-0694">RNA-binding</keyword>
<accession>A0A0B6WY42</accession>
<evidence type="ECO:0000256" key="1">
    <source>
        <dbReference type="ARBA" id="ARBA00022884"/>
    </source>
</evidence>
<dbReference type="Pfam" id="PF01479">
    <property type="entry name" value="S4"/>
    <property type="match status" value="1"/>
</dbReference>
<proteinExistence type="inferred from homology"/>
<dbReference type="InterPro" id="IPR029063">
    <property type="entry name" value="SAM-dependent_MTases_sf"/>
</dbReference>
<reference evidence="5 6" key="1">
    <citation type="submission" date="2013-12" db="EMBL/GenBank/DDBJ databases">
        <authorList>
            <person name="Stott M."/>
        </authorList>
    </citation>
    <scope>NUCLEOTIDE SEQUENCE [LARGE SCALE GENOMIC DNA]</scope>
    <source>
        <strain evidence="5 6">K22</strain>
    </source>
</reference>
<dbReference type="Proteomes" id="UP000031518">
    <property type="component" value="Unassembled WGS sequence"/>
</dbReference>
<keyword evidence="5" id="KW-0489">Methyltransferase</keyword>
<keyword evidence="6" id="KW-1185">Reference proteome</keyword>
<dbReference type="GO" id="GO:0003723">
    <property type="term" value="F:RNA binding"/>
    <property type="evidence" value="ECO:0007669"/>
    <property type="project" value="UniProtKB-KW"/>
</dbReference>
<dbReference type="Pfam" id="PF01728">
    <property type="entry name" value="FtsJ"/>
    <property type="match status" value="1"/>
</dbReference>
<dbReference type="STRING" id="454194.PYK22_02040"/>
<dbReference type="CDD" id="cd00165">
    <property type="entry name" value="S4"/>
    <property type="match status" value="1"/>
</dbReference>
<dbReference type="PANTHER" id="PTHR32319:SF0">
    <property type="entry name" value="BACTERIAL HEMOLYSIN-LIKE PROTEIN"/>
    <property type="match status" value="1"/>
</dbReference>
<evidence type="ECO:0000256" key="2">
    <source>
        <dbReference type="ARBA" id="ARBA00029460"/>
    </source>
</evidence>
<dbReference type="EC" id="2.1.1.226" evidence="5"/>